<evidence type="ECO:0000313" key="3">
    <source>
        <dbReference type="Proteomes" id="UP000184130"/>
    </source>
</evidence>
<proteinExistence type="predicted"/>
<evidence type="ECO:0008006" key="4">
    <source>
        <dbReference type="Google" id="ProtNLM"/>
    </source>
</evidence>
<gene>
    <name evidence="2" type="ORF">SAMN05216463_12418</name>
</gene>
<keyword evidence="1" id="KW-0732">Signal</keyword>
<dbReference type="Pfam" id="PF14391">
    <property type="entry name" value="DUF4421"/>
    <property type="match status" value="1"/>
</dbReference>
<dbReference type="InterPro" id="IPR025535">
    <property type="entry name" value="DUF4421"/>
</dbReference>
<evidence type="ECO:0000313" key="2">
    <source>
        <dbReference type="EMBL" id="SHL13103.1"/>
    </source>
</evidence>
<dbReference type="Proteomes" id="UP000184130">
    <property type="component" value="Unassembled WGS sequence"/>
</dbReference>
<name>A0A1M6Y4P1_XYLRU</name>
<feature type="chain" id="PRO_5009922701" description="DUF4421 domain-containing protein" evidence="1">
    <location>
        <begin position="24"/>
        <end position="407"/>
    </location>
</feature>
<dbReference type="AlphaFoldDB" id="A0A1M6Y4P1"/>
<evidence type="ECO:0000256" key="1">
    <source>
        <dbReference type="SAM" id="SignalP"/>
    </source>
</evidence>
<dbReference type="EMBL" id="FRBD01000024">
    <property type="protein sequence ID" value="SHL13103.1"/>
    <property type="molecule type" value="Genomic_DNA"/>
</dbReference>
<accession>A0A1M6Y4P1</accession>
<reference evidence="2 3" key="1">
    <citation type="submission" date="2016-11" db="EMBL/GenBank/DDBJ databases">
        <authorList>
            <person name="Jaros S."/>
            <person name="Januszkiewicz K."/>
            <person name="Wedrychowicz H."/>
        </authorList>
    </citation>
    <scope>NUCLEOTIDE SEQUENCE [LARGE SCALE GENOMIC DNA]</scope>
    <source>
        <strain evidence="2 3">KHT3</strain>
    </source>
</reference>
<sequence length="407" mass="47320">MNMKIRYDIILLLACSVSLSALAQEKRSFWDHGLGKFLKSTDAMLDRMQEEGVDTNYIRKPKLSRMVYLGYYGYFQQHDMTFPVLVDNNDIPFTEYMPPNFSEKKYMKADMHTYQNELELGIDWRGISIELPIPIRNRYSMSFGLAKNGSVWGARIRYKSLRNMEGILDDAYNQATQQWVDNFANETHDPAITSESTIPAGQIDLKIFYIEGYYVFNNKRFSLAAGAYGDMVQKRSAGSVFVMGNYYQSRFGANDLFNYDRDIFFNKKFSLGAGYGYNWAINGGKLCVHMSVIPMISIWNNLYHHGEDFSSPYEYAGTSTDPTERANQIEAERQLWSNYDAHYYDAVDNGRSRFMFNCFGRVAVSYSFGRYLLNFLANYRQYLYRNNADTKINNREADVQINFGMRF</sequence>
<feature type="signal peptide" evidence="1">
    <location>
        <begin position="1"/>
        <end position="23"/>
    </location>
</feature>
<organism evidence="2 3">
    <name type="scientific">Xylanibacter ruminicola</name>
    <name type="common">Prevotella ruminicola</name>
    <dbReference type="NCBI Taxonomy" id="839"/>
    <lineage>
        <taxon>Bacteria</taxon>
        <taxon>Pseudomonadati</taxon>
        <taxon>Bacteroidota</taxon>
        <taxon>Bacteroidia</taxon>
        <taxon>Bacteroidales</taxon>
        <taxon>Prevotellaceae</taxon>
        <taxon>Xylanibacter</taxon>
    </lineage>
</organism>
<protein>
    <recommendedName>
        <fullName evidence="4">DUF4421 domain-containing protein</fullName>
    </recommendedName>
</protein>